<dbReference type="OrthoDB" id="7357874at2"/>
<name>A0A7C9KZX9_9SPHN</name>
<dbReference type="InterPro" id="IPR029035">
    <property type="entry name" value="DHS-like_NAD/FAD-binding_dom"/>
</dbReference>
<evidence type="ECO:0000313" key="1">
    <source>
        <dbReference type="EMBL" id="MQT18528.1"/>
    </source>
</evidence>
<comment type="caution">
    <text evidence="1">The sequence shown here is derived from an EMBL/GenBank/DDBJ whole genome shotgun (WGS) entry which is preliminary data.</text>
</comment>
<dbReference type="Pfam" id="PF13289">
    <property type="entry name" value="SIR2_2"/>
    <property type="match status" value="1"/>
</dbReference>
<sequence length="375" mass="41857">MRRHRCVLTGKWCADDDHAAYDHRKMFNAWLDSDDDEANDLLKALGIGKVVAPSKALFAGDRVAYGEELERFQTRRLEFALGYGRLDDHWFGKNRAHFNALLEPLKVQHVVPFVGAGISCAASLPTWTAHILHQAKSAGFDVTVVLSRLKRGEYEVIIDEIIASRGRGLFLQEMRDAFDHDVTDFSLASMVVQLTKSVIVTTNYDRVLEQALRSLGEHFPEIVTATEDNARIIRAQSNGQRALLKIHGDIRSPASYILSGAQYDDCYGAGVPDMKLALPRKLRHVFEHGSLLFLGCRLVEDRTISVFENLVMEAGLANVPRHFAVLEAPASDADLVARNSRLAGLSIDAIWYPEGAHEYVRLILAELLEQLRSPA</sequence>
<reference evidence="1 2" key="1">
    <citation type="submission" date="2019-09" db="EMBL/GenBank/DDBJ databases">
        <title>Polymorphobacter sp. isolated from a lake in China.</title>
        <authorList>
            <person name="Liu Z."/>
        </authorList>
    </citation>
    <scope>NUCLEOTIDE SEQUENCE [LARGE SCALE GENOMIC DNA]</scope>
    <source>
        <strain evidence="1 2">D40P</strain>
    </source>
</reference>
<evidence type="ECO:0000313" key="2">
    <source>
        <dbReference type="Proteomes" id="UP000481327"/>
    </source>
</evidence>
<dbReference type="SUPFAM" id="SSF52467">
    <property type="entry name" value="DHS-like NAD/FAD-binding domain"/>
    <property type="match status" value="1"/>
</dbReference>
<protein>
    <submittedName>
        <fullName evidence="1">Uncharacterized protein</fullName>
    </submittedName>
</protein>
<dbReference type="Proteomes" id="UP000481327">
    <property type="component" value="Unassembled WGS sequence"/>
</dbReference>
<organism evidence="1 2">
    <name type="scientific">Sandarakinorhabdus fusca</name>
    <dbReference type="NCBI Taxonomy" id="1439888"/>
    <lineage>
        <taxon>Bacteria</taxon>
        <taxon>Pseudomonadati</taxon>
        <taxon>Pseudomonadota</taxon>
        <taxon>Alphaproteobacteria</taxon>
        <taxon>Sphingomonadales</taxon>
        <taxon>Sphingosinicellaceae</taxon>
        <taxon>Sandarakinorhabdus</taxon>
    </lineage>
</organism>
<accession>A0A7C9KZX9</accession>
<gene>
    <name evidence="1" type="ORF">F3168_14835</name>
</gene>
<dbReference type="AlphaFoldDB" id="A0A7C9KZX9"/>
<proteinExistence type="predicted"/>
<dbReference type="EMBL" id="WIOL01000007">
    <property type="protein sequence ID" value="MQT18528.1"/>
    <property type="molecule type" value="Genomic_DNA"/>
</dbReference>
<keyword evidence="2" id="KW-1185">Reference proteome</keyword>